<name>A0A235BTX0_UNCW3</name>
<proteinExistence type="predicted"/>
<comment type="caution">
    <text evidence="2">The sequence shown here is derived from an EMBL/GenBank/DDBJ whole genome shotgun (WGS) entry which is preliminary data.</text>
</comment>
<dbReference type="PANTHER" id="PTHR33515:SF1">
    <property type="entry name" value="RIBOSOME-BINDING FACTOR A, CHLOROPLASTIC-RELATED"/>
    <property type="match status" value="1"/>
</dbReference>
<dbReference type="InterPro" id="IPR000238">
    <property type="entry name" value="RbfA"/>
</dbReference>
<reference evidence="2 3" key="1">
    <citation type="submission" date="2017-07" db="EMBL/GenBank/DDBJ databases">
        <title>Recovery of genomes from metagenomes via a dereplication, aggregation, and scoring strategy.</title>
        <authorList>
            <person name="Sieber C.M."/>
            <person name="Probst A.J."/>
            <person name="Sharrar A."/>
            <person name="Thomas B.C."/>
            <person name="Hess M."/>
            <person name="Tringe S.G."/>
            <person name="Banfield J.F."/>
        </authorList>
    </citation>
    <scope>NUCLEOTIDE SEQUENCE [LARGE SCALE GENOMIC DNA]</scope>
    <source>
        <strain evidence="2">JGI_Cruoil_03_44_89</strain>
    </source>
</reference>
<evidence type="ECO:0000256" key="1">
    <source>
        <dbReference type="ARBA" id="ARBA00022517"/>
    </source>
</evidence>
<gene>
    <name evidence="2" type="primary">rbfA</name>
    <name evidence="2" type="ORF">CH333_05170</name>
</gene>
<dbReference type="NCBIfam" id="TIGR00082">
    <property type="entry name" value="rbfA"/>
    <property type="match status" value="1"/>
</dbReference>
<dbReference type="Pfam" id="PF02033">
    <property type="entry name" value="RBFA"/>
    <property type="match status" value="1"/>
</dbReference>
<dbReference type="Proteomes" id="UP000215215">
    <property type="component" value="Unassembled WGS sequence"/>
</dbReference>
<accession>A0A235BTX0</accession>
<sequence length="102" mass="12040">MREQTDRRNRRIETLFREEIARILSERGDPDIGFITVTRVEIKKDRSKIFCYVRFLSDEERGFAALKEARLSIKSEIARGISLRFMPDIEFRIDKGVYPISA</sequence>
<dbReference type="AlphaFoldDB" id="A0A235BTX0"/>
<dbReference type="GO" id="GO:0005829">
    <property type="term" value="C:cytosol"/>
    <property type="evidence" value="ECO:0007669"/>
    <property type="project" value="TreeGrafter"/>
</dbReference>
<dbReference type="InterPro" id="IPR020053">
    <property type="entry name" value="Ribosome-bd_factorA_CS"/>
</dbReference>
<dbReference type="GO" id="GO:0043024">
    <property type="term" value="F:ribosomal small subunit binding"/>
    <property type="evidence" value="ECO:0007669"/>
    <property type="project" value="TreeGrafter"/>
</dbReference>
<dbReference type="PANTHER" id="PTHR33515">
    <property type="entry name" value="RIBOSOME-BINDING FACTOR A, CHLOROPLASTIC-RELATED"/>
    <property type="match status" value="1"/>
</dbReference>
<dbReference type="InterPro" id="IPR015946">
    <property type="entry name" value="KH_dom-like_a/b"/>
</dbReference>
<organism evidence="2 3">
    <name type="scientific">candidate division WOR-3 bacterium JGI_Cruoil_03_44_89</name>
    <dbReference type="NCBI Taxonomy" id="1973748"/>
    <lineage>
        <taxon>Bacteria</taxon>
        <taxon>Bacteria division WOR-3</taxon>
    </lineage>
</organism>
<dbReference type="PROSITE" id="PS01319">
    <property type="entry name" value="RBFA"/>
    <property type="match status" value="1"/>
</dbReference>
<dbReference type="Gene3D" id="3.30.300.20">
    <property type="match status" value="1"/>
</dbReference>
<protein>
    <submittedName>
        <fullName evidence="2">Ribosome-binding factor A</fullName>
    </submittedName>
</protein>
<dbReference type="SUPFAM" id="SSF89919">
    <property type="entry name" value="Ribosome-binding factor A, RbfA"/>
    <property type="match status" value="1"/>
</dbReference>
<evidence type="ECO:0000313" key="3">
    <source>
        <dbReference type="Proteomes" id="UP000215215"/>
    </source>
</evidence>
<evidence type="ECO:0000313" key="2">
    <source>
        <dbReference type="EMBL" id="OYD15684.1"/>
    </source>
</evidence>
<dbReference type="GO" id="GO:0006364">
    <property type="term" value="P:rRNA processing"/>
    <property type="evidence" value="ECO:0007669"/>
    <property type="project" value="InterPro"/>
</dbReference>
<dbReference type="EMBL" id="NOZQ01000107">
    <property type="protein sequence ID" value="OYD15684.1"/>
    <property type="molecule type" value="Genomic_DNA"/>
</dbReference>
<dbReference type="InterPro" id="IPR023799">
    <property type="entry name" value="RbfA_dom_sf"/>
</dbReference>
<keyword evidence="1" id="KW-0690">Ribosome biogenesis</keyword>